<feature type="compositionally biased region" description="Basic and acidic residues" evidence="1">
    <location>
        <begin position="71"/>
        <end position="80"/>
    </location>
</feature>
<dbReference type="Proteomes" id="UP000230069">
    <property type="component" value="Unassembled WGS sequence"/>
</dbReference>
<organism evidence="2 3">
    <name type="scientific">Aquilegia coerulea</name>
    <name type="common">Rocky mountain columbine</name>
    <dbReference type="NCBI Taxonomy" id="218851"/>
    <lineage>
        <taxon>Eukaryota</taxon>
        <taxon>Viridiplantae</taxon>
        <taxon>Streptophyta</taxon>
        <taxon>Embryophyta</taxon>
        <taxon>Tracheophyta</taxon>
        <taxon>Spermatophyta</taxon>
        <taxon>Magnoliopsida</taxon>
        <taxon>Ranunculales</taxon>
        <taxon>Ranunculaceae</taxon>
        <taxon>Thalictroideae</taxon>
        <taxon>Aquilegia</taxon>
    </lineage>
</organism>
<reference evidence="2 3" key="1">
    <citation type="submission" date="2017-09" db="EMBL/GenBank/DDBJ databases">
        <title>WGS assembly of Aquilegia coerulea Goldsmith.</title>
        <authorList>
            <person name="Hodges S."/>
            <person name="Kramer E."/>
            <person name="Nordborg M."/>
            <person name="Tomkins J."/>
            <person name="Borevitz J."/>
            <person name="Derieg N."/>
            <person name="Yan J."/>
            <person name="Mihaltcheva S."/>
            <person name="Hayes R.D."/>
            <person name="Rokhsar D."/>
        </authorList>
    </citation>
    <scope>NUCLEOTIDE SEQUENCE [LARGE SCALE GENOMIC DNA]</scope>
    <source>
        <strain evidence="3">cv. Goldsmith</strain>
    </source>
</reference>
<dbReference type="InParanoid" id="A0A2G5E5N2"/>
<evidence type="ECO:0000313" key="2">
    <source>
        <dbReference type="EMBL" id="PIA51069.1"/>
    </source>
</evidence>
<evidence type="ECO:0000256" key="1">
    <source>
        <dbReference type="SAM" id="MobiDB-lite"/>
    </source>
</evidence>
<dbReference type="OrthoDB" id="911847at2759"/>
<dbReference type="PANTHER" id="PTHR36030">
    <property type="entry name" value="CALMODULIN-BINDING DOMAIN-CONTAINING PROTEIN"/>
    <property type="match status" value="1"/>
</dbReference>
<accession>A0A2G5E5N2</accession>
<keyword evidence="3" id="KW-1185">Reference proteome</keyword>
<dbReference type="EMBL" id="KZ305028">
    <property type="protein sequence ID" value="PIA51069.1"/>
    <property type="molecule type" value="Genomic_DNA"/>
</dbReference>
<feature type="region of interest" description="Disordered" evidence="1">
    <location>
        <begin position="69"/>
        <end position="88"/>
    </location>
</feature>
<proteinExistence type="predicted"/>
<sequence>MDSGRKRKGSSFMKGKLVMFYRTAEKPTSSVQYNTSKVKPSPPPSTTTVGYLVDQEFLVPASNKKVSFVKSSDHGTRDTKGYGTYGGGAGDDLVDIKAASYISYVQERSGLNELIQKEGITRMFNIDCC</sequence>
<gene>
    <name evidence="2" type="ORF">AQUCO_01100120v1</name>
</gene>
<evidence type="ECO:0000313" key="3">
    <source>
        <dbReference type="Proteomes" id="UP000230069"/>
    </source>
</evidence>
<name>A0A2G5E5N2_AQUCA</name>
<dbReference type="AlphaFoldDB" id="A0A2G5E5N2"/>
<dbReference type="PANTHER" id="PTHR36030:SF1">
    <property type="entry name" value="CALMODULIN-BINDING DOMAIN-CONTAINING PROTEIN"/>
    <property type="match status" value="1"/>
</dbReference>
<protein>
    <submittedName>
        <fullName evidence="2">Uncharacterized protein</fullName>
    </submittedName>
</protein>